<accession>A0A1M2VEH5</accession>
<dbReference type="EMBL" id="MNAD01001364">
    <property type="protein sequence ID" value="OJT05948.1"/>
    <property type="molecule type" value="Genomic_DNA"/>
</dbReference>
<comment type="caution">
    <text evidence="1">The sequence shown here is derived from an EMBL/GenBank/DDBJ whole genome shotgun (WGS) entry which is preliminary data.</text>
</comment>
<evidence type="ECO:0000313" key="2">
    <source>
        <dbReference type="Proteomes" id="UP000184267"/>
    </source>
</evidence>
<gene>
    <name evidence="1" type="ORF">TRAPUB_3135</name>
</gene>
<dbReference type="OrthoDB" id="2743946at2759"/>
<name>A0A1M2VEH5_TRAPU</name>
<sequence length="191" mass="22001">MERPPEWEWVSAQGTLIGSSGMLFVEQTAADIYFKNYWHAARVNLRLAVVCTSWGMSMLYIQRGRRHGPNQPWQWQPVQQINGAIIVQDHGLQPPNGQQMVPLAVRMVQAGSPGVHIVNDMLVGGLRLPWHRRVAVTRKNNKSMHYHQHKERRGHPEHVVPAIKDWRDGEHVTFYKLVYGSQVSSFRRAEL</sequence>
<keyword evidence="2" id="KW-1185">Reference proteome</keyword>
<dbReference type="AlphaFoldDB" id="A0A1M2VEH5"/>
<evidence type="ECO:0000313" key="1">
    <source>
        <dbReference type="EMBL" id="OJT05948.1"/>
    </source>
</evidence>
<organism evidence="1 2">
    <name type="scientific">Trametes pubescens</name>
    <name type="common">White-rot fungus</name>
    <dbReference type="NCBI Taxonomy" id="154538"/>
    <lineage>
        <taxon>Eukaryota</taxon>
        <taxon>Fungi</taxon>
        <taxon>Dikarya</taxon>
        <taxon>Basidiomycota</taxon>
        <taxon>Agaricomycotina</taxon>
        <taxon>Agaricomycetes</taxon>
        <taxon>Polyporales</taxon>
        <taxon>Polyporaceae</taxon>
        <taxon>Trametes</taxon>
    </lineage>
</organism>
<reference evidence="1 2" key="1">
    <citation type="submission" date="2016-10" db="EMBL/GenBank/DDBJ databases">
        <title>Genome sequence of the basidiomycete white-rot fungus Trametes pubescens.</title>
        <authorList>
            <person name="Makela M.R."/>
            <person name="Granchi Z."/>
            <person name="Peng M."/>
            <person name="De Vries R.P."/>
            <person name="Grigoriev I."/>
            <person name="Riley R."/>
            <person name="Hilden K."/>
        </authorList>
    </citation>
    <scope>NUCLEOTIDE SEQUENCE [LARGE SCALE GENOMIC DNA]</scope>
    <source>
        <strain evidence="1 2">FBCC735</strain>
    </source>
</reference>
<proteinExistence type="predicted"/>
<protein>
    <submittedName>
        <fullName evidence="1">Uncharacterized protein</fullName>
    </submittedName>
</protein>
<dbReference type="Proteomes" id="UP000184267">
    <property type="component" value="Unassembled WGS sequence"/>
</dbReference>